<keyword evidence="4" id="KW-1185">Reference proteome</keyword>
<dbReference type="InterPro" id="IPR000868">
    <property type="entry name" value="Isochorismatase-like_dom"/>
</dbReference>
<dbReference type="Gene3D" id="3.40.50.850">
    <property type="entry name" value="Isochorismatase-like"/>
    <property type="match status" value="1"/>
</dbReference>
<dbReference type="PANTHER" id="PTHR43540:SF15">
    <property type="entry name" value="BLR5631 PROTEIN"/>
    <property type="match status" value="1"/>
</dbReference>
<dbReference type="InterPro" id="IPR050272">
    <property type="entry name" value="Isochorismatase-like_hydrls"/>
</dbReference>
<evidence type="ECO:0000256" key="1">
    <source>
        <dbReference type="ARBA" id="ARBA00022801"/>
    </source>
</evidence>
<dbReference type="CDD" id="cd01014">
    <property type="entry name" value="nicotinamidase_related"/>
    <property type="match status" value="1"/>
</dbReference>
<comment type="caution">
    <text evidence="3">The sequence shown here is derived from an EMBL/GenBank/DDBJ whole genome shotgun (WGS) entry which is preliminary data.</text>
</comment>
<dbReference type="RefSeq" id="WP_189957264.1">
    <property type="nucleotide sequence ID" value="NZ_BMVG01000023.1"/>
</dbReference>
<reference evidence="3" key="1">
    <citation type="journal article" date="2014" name="Int. J. Syst. Evol. Microbiol.">
        <title>Complete genome sequence of Corynebacterium casei LMG S-19264T (=DSM 44701T), isolated from a smear-ripened cheese.</title>
        <authorList>
            <consortium name="US DOE Joint Genome Institute (JGI-PGF)"/>
            <person name="Walter F."/>
            <person name="Albersmeier A."/>
            <person name="Kalinowski J."/>
            <person name="Ruckert C."/>
        </authorList>
    </citation>
    <scope>NUCLEOTIDE SEQUENCE</scope>
    <source>
        <strain evidence="3">JCM 4714</strain>
    </source>
</reference>
<dbReference type="InterPro" id="IPR036380">
    <property type="entry name" value="Isochorismatase-like_sf"/>
</dbReference>
<dbReference type="EMBL" id="BMVG01000023">
    <property type="protein sequence ID" value="GHE10259.1"/>
    <property type="molecule type" value="Genomic_DNA"/>
</dbReference>
<name>A0A918YNU0_9ACTN</name>
<reference evidence="3" key="2">
    <citation type="submission" date="2020-09" db="EMBL/GenBank/DDBJ databases">
        <authorList>
            <person name="Sun Q."/>
            <person name="Ohkuma M."/>
        </authorList>
    </citation>
    <scope>NUCLEOTIDE SEQUENCE</scope>
    <source>
        <strain evidence="3">JCM 4714</strain>
    </source>
</reference>
<dbReference type="Pfam" id="PF00857">
    <property type="entry name" value="Isochorismatase"/>
    <property type="match status" value="1"/>
</dbReference>
<dbReference type="GO" id="GO:0016787">
    <property type="term" value="F:hydrolase activity"/>
    <property type="evidence" value="ECO:0007669"/>
    <property type="project" value="UniProtKB-KW"/>
</dbReference>
<organism evidence="3 4">
    <name type="scientific">Streptomyces alanosinicus</name>
    <dbReference type="NCBI Taxonomy" id="68171"/>
    <lineage>
        <taxon>Bacteria</taxon>
        <taxon>Bacillati</taxon>
        <taxon>Actinomycetota</taxon>
        <taxon>Actinomycetes</taxon>
        <taxon>Kitasatosporales</taxon>
        <taxon>Streptomycetaceae</taxon>
        <taxon>Streptomyces</taxon>
    </lineage>
</organism>
<dbReference type="PANTHER" id="PTHR43540">
    <property type="entry name" value="PEROXYUREIDOACRYLATE/UREIDOACRYLATE AMIDOHYDROLASE-RELATED"/>
    <property type="match status" value="1"/>
</dbReference>
<evidence type="ECO:0000259" key="2">
    <source>
        <dbReference type="Pfam" id="PF00857"/>
    </source>
</evidence>
<protein>
    <submittedName>
        <fullName evidence="3">Isochorismatase</fullName>
    </submittedName>
</protein>
<accession>A0A918YNU0</accession>
<keyword evidence="1" id="KW-0378">Hydrolase</keyword>
<dbReference type="AlphaFoldDB" id="A0A918YNU0"/>
<dbReference type="SUPFAM" id="SSF52499">
    <property type="entry name" value="Isochorismatase-like hydrolases"/>
    <property type="match status" value="1"/>
</dbReference>
<dbReference type="Proteomes" id="UP000655443">
    <property type="component" value="Unassembled WGS sequence"/>
</dbReference>
<feature type="domain" description="Isochorismatase-like" evidence="2">
    <location>
        <begin position="24"/>
        <end position="166"/>
    </location>
</feature>
<evidence type="ECO:0000313" key="4">
    <source>
        <dbReference type="Proteomes" id="UP000655443"/>
    </source>
</evidence>
<proteinExistence type="predicted"/>
<evidence type="ECO:0000313" key="3">
    <source>
        <dbReference type="EMBL" id="GHE10259.1"/>
    </source>
</evidence>
<sequence length="194" mass="20532">MATTTLRQLNNLDETPASLAEATVILIDFQNTYTSGTMELDGWAEAVAEGKKLLTAARQAGATIIHVQDQGYEPETEGGKIIADVAPIDGEHRVIKSVPNAFHNTNLAELVEKAGHENLVLAGFMTNMCVLFTAQGAFLNGKRPTVVAKACATRALPTTAAGQEHISAQHIHDGALATITELYGVVVPTTGDLK</sequence>
<gene>
    <name evidence="3" type="ORF">GCM10010339_65720</name>
</gene>